<keyword evidence="2" id="KW-1185">Reference proteome</keyword>
<evidence type="ECO:0000313" key="1">
    <source>
        <dbReference type="EMBL" id="EPX86665.1"/>
    </source>
</evidence>
<dbReference type="HOGENOM" id="CLU_051472_8_1_5"/>
<dbReference type="Pfam" id="PF12974">
    <property type="entry name" value="Phosphonate-bd"/>
    <property type="match status" value="1"/>
</dbReference>
<sequence>MIAALPMYDRPENRAAHDALWALIRDGLRARGICAPEALDRSLPHDAGWGRPDLVLGQICNLPWRAQFRGRVTRIAVADYGLPDTPPGHYHSVMVTRAGEALPPRPRLAINDPMSCSGWDAPQEWLLREGVQIGAVLVTGSHAASVRALAEGRADLAGIDAVTWGMLRRWEPAAASLTVIGRTTATPGMTFIAAGQVDPLPRRAAIAEALDALPADHRATLGLQAVVDLPESAYDRPLPPPPEAVAATVVARGPVSAPVLRQRKGAP</sequence>
<dbReference type="Gene3D" id="3.40.190.10">
    <property type="entry name" value="Periplasmic binding protein-like II"/>
    <property type="match status" value="1"/>
</dbReference>
<dbReference type="AlphaFoldDB" id="S9S941"/>
<dbReference type="STRING" id="1123069.ruthe_01483"/>
<gene>
    <name evidence="1" type="ORF">ruthe_01483</name>
</gene>
<proteinExistence type="predicted"/>
<organism evidence="1 2">
    <name type="scientific">Rubellimicrobium thermophilum DSM 16684</name>
    <dbReference type="NCBI Taxonomy" id="1123069"/>
    <lineage>
        <taxon>Bacteria</taxon>
        <taxon>Pseudomonadati</taxon>
        <taxon>Pseudomonadota</taxon>
        <taxon>Alphaproteobacteria</taxon>
        <taxon>Rhodobacterales</taxon>
        <taxon>Roseobacteraceae</taxon>
        <taxon>Rubellimicrobium</taxon>
    </lineage>
</organism>
<dbReference type="RefSeq" id="WP_021097573.1">
    <property type="nucleotide sequence ID" value="NZ_KE557320.1"/>
</dbReference>
<dbReference type="Proteomes" id="UP000015346">
    <property type="component" value="Unassembled WGS sequence"/>
</dbReference>
<comment type="caution">
    <text evidence="1">The sequence shown here is derived from an EMBL/GenBank/DDBJ whole genome shotgun (WGS) entry which is preliminary data.</text>
</comment>
<accession>S9S941</accession>
<protein>
    <submittedName>
        <fullName evidence="1">ABC-type phosphate/phosphonate transport system, periplasmic component</fullName>
    </submittedName>
</protein>
<evidence type="ECO:0000313" key="2">
    <source>
        <dbReference type="Proteomes" id="UP000015346"/>
    </source>
</evidence>
<dbReference type="SUPFAM" id="SSF53850">
    <property type="entry name" value="Periplasmic binding protein-like II"/>
    <property type="match status" value="1"/>
</dbReference>
<name>S9S941_9RHOB</name>
<dbReference type="EMBL" id="AOLV01000010">
    <property type="protein sequence ID" value="EPX86665.1"/>
    <property type="molecule type" value="Genomic_DNA"/>
</dbReference>
<dbReference type="PATRIC" id="fig|1123069.3.peg.1451"/>
<reference evidence="1 2" key="1">
    <citation type="journal article" date="2013" name="Stand. Genomic Sci.">
        <title>Genome sequence of the reddish-pigmented Rubellimicrobium thermophilum type strain (DSM 16684(T)), a member of the Roseobacter clade.</title>
        <authorList>
            <person name="Fiebig A."/>
            <person name="Riedel T."/>
            <person name="Gronow S."/>
            <person name="Petersen J."/>
            <person name="Klenk H.P."/>
            <person name="Goker M."/>
        </authorList>
    </citation>
    <scope>NUCLEOTIDE SEQUENCE [LARGE SCALE GENOMIC DNA]</scope>
    <source>
        <strain evidence="1 2">DSM 16684</strain>
    </source>
</reference>
<dbReference type="OrthoDB" id="7353682at2"/>